<dbReference type="EMBL" id="UHAQ01000003">
    <property type="protein sequence ID" value="SUK87617.1"/>
    <property type="molecule type" value="Genomic_DNA"/>
</dbReference>
<evidence type="ECO:0000313" key="1">
    <source>
        <dbReference type="EMBL" id="SUK87617.1"/>
    </source>
</evidence>
<evidence type="ECO:0000313" key="2">
    <source>
        <dbReference type="Proteomes" id="UP000254502"/>
    </source>
</evidence>
<sequence length="77" mass="8961">MEQTQKLKLNLQHFASNNVKPQTFNPDNVMMHEKKDGTLLNDFTTPILKEVMENSKIMKLGKYEPMEGTEKKVYFLG</sequence>
<reference evidence="1 2" key="1">
    <citation type="submission" date="2018-06" db="EMBL/GenBank/DDBJ databases">
        <authorList>
            <consortium name="Pathogen Informatics"/>
            <person name="Doyle S."/>
        </authorList>
    </citation>
    <scope>NUCLEOTIDE SEQUENCE [LARGE SCALE GENOMIC DNA]</scope>
    <source>
        <strain evidence="1 2">NCTC5664</strain>
    </source>
</reference>
<dbReference type="AlphaFoldDB" id="A0A380E1C8"/>
<accession>A0A380E1C8</accession>
<proteinExistence type="predicted"/>
<gene>
    <name evidence="1" type="ORF">NCTC5664_02815</name>
</gene>
<dbReference type="Proteomes" id="UP000254502">
    <property type="component" value="Unassembled WGS sequence"/>
</dbReference>
<protein>
    <submittedName>
        <fullName evidence="1">Phage head protein/Phage major capsid protein</fullName>
    </submittedName>
</protein>
<organism evidence="1 2">
    <name type="scientific">Staphylococcus aureus</name>
    <dbReference type="NCBI Taxonomy" id="1280"/>
    <lineage>
        <taxon>Bacteria</taxon>
        <taxon>Bacillati</taxon>
        <taxon>Bacillota</taxon>
        <taxon>Bacilli</taxon>
        <taxon>Bacillales</taxon>
        <taxon>Staphylococcaceae</taxon>
        <taxon>Staphylococcus</taxon>
    </lineage>
</organism>
<name>A0A380E1C8_STAAU</name>